<dbReference type="InterPro" id="IPR036770">
    <property type="entry name" value="Ankyrin_rpt-contain_sf"/>
</dbReference>
<dbReference type="OrthoDB" id="6134048at2759"/>
<name>A0A210Q497_MIZYE</name>
<dbReference type="Gene3D" id="1.25.40.20">
    <property type="entry name" value="Ankyrin repeat-containing domain"/>
    <property type="match status" value="1"/>
</dbReference>
<reference evidence="1 2" key="1">
    <citation type="journal article" date="2017" name="Nat. Ecol. Evol.">
        <title>Scallop genome provides insights into evolution of bilaterian karyotype and development.</title>
        <authorList>
            <person name="Wang S."/>
            <person name="Zhang J."/>
            <person name="Jiao W."/>
            <person name="Li J."/>
            <person name="Xun X."/>
            <person name="Sun Y."/>
            <person name="Guo X."/>
            <person name="Huan P."/>
            <person name="Dong B."/>
            <person name="Zhang L."/>
            <person name="Hu X."/>
            <person name="Sun X."/>
            <person name="Wang J."/>
            <person name="Zhao C."/>
            <person name="Wang Y."/>
            <person name="Wang D."/>
            <person name="Huang X."/>
            <person name="Wang R."/>
            <person name="Lv J."/>
            <person name="Li Y."/>
            <person name="Zhang Z."/>
            <person name="Liu B."/>
            <person name="Lu W."/>
            <person name="Hui Y."/>
            <person name="Liang J."/>
            <person name="Zhou Z."/>
            <person name="Hou R."/>
            <person name="Li X."/>
            <person name="Liu Y."/>
            <person name="Li H."/>
            <person name="Ning X."/>
            <person name="Lin Y."/>
            <person name="Zhao L."/>
            <person name="Xing Q."/>
            <person name="Dou J."/>
            <person name="Li Y."/>
            <person name="Mao J."/>
            <person name="Guo H."/>
            <person name="Dou H."/>
            <person name="Li T."/>
            <person name="Mu C."/>
            <person name="Jiang W."/>
            <person name="Fu Q."/>
            <person name="Fu X."/>
            <person name="Miao Y."/>
            <person name="Liu J."/>
            <person name="Yu Q."/>
            <person name="Li R."/>
            <person name="Liao H."/>
            <person name="Li X."/>
            <person name="Kong Y."/>
            <person name="Jiang Z."/>
            <person name="Chourrout D."/>
            <person name="Li R."/>
            <person name="Bao Z."/>
        </authorList>
    </citation>
    <scope>NUCLEOTIDE SEQUENCE [LARGE SCALE GENOMIC DNA]</scope>
    <source>
        <strain evidence="1 2">PY_sf001</strain>
    </source>
</reference>
<accession>A0A210Q497</accession>
<sequence length="609" mass="67166">MYDACESGDKDKCLTIHEKCPALLTQNSGPCLLRIAESGNMDCYIAVESLLLKVKGEEELQQYIANIVDADKESMLHKACRSGNQDMYSYLCNTYPSLVASKDRSTLLQITCELNKADIMSLLLPSVKDENDIGKCLTQYPLDDHCKQAVALELKQRLADKVKLQGSYRIEPTFNSVGEVVFLAYGLNVVRGRVEQFAGMTVLYRNPKQVNDEAIRIANSAERWSLNTNNINGMEYAEKAIKMHGTRLMQSHSNINALGVSHLRSRKGGKDLKLAETTLVVIYCSSKGFRPIQEDVFPHQLLVDGIAVSIDVREGFFEIAPRTYSAIPGSDFHPKLKMGCEIDVEDDGKRRGGTIGPFVKIHSIKDDVLDGFLTCAHVAYGIEDGEDSYSHDETNTPTQLQVNQPALKTFPMPSTSIPYDPRCGRTYRGTFGVIVDGVTVDAAVVVVQKDRMPSGGEFAFFRHNQLGEIGFRTFPVFDSAEQAEPTEIMNEEIIKFGAITHATKGVYVALVHVREPISLGISGPTGLTERRFEMQGQLEISSCRANRRFFDLGDSGSGVFVKRGDDLRCLGLGIGCLSNGSAVVTPIKPILKALGVELMSFTEPMDESQ</sequence>
<comment type="caution">
    <text evidence="1">The sequence shown here is derived from an EMBL/GenBank/DDBJ whole genome shotgun (WGS) entry which is preliminary data.</text>
</comment>
<keyword evidence="2" id="KW-1185">Reference proteome</keyword>
<dbReference type="EMBL" id="NEDP02005080">
    <property type="protein sequence ID" value="OWF43509.1"/>
    <property type="molecule type" value="Genomic_DNA"/>
</dbReference>
<evidence type="ECO:0000313" key="1">
    <source>
        <dbReference type="EMBL" id="OWF43509.1"/>
    </source>
</evidence>
<protein>
    <submittedName>
        <fullName evidence="1">Uncharacterized protein</fullName>
    </submittedName>
</protein>
<organism evidence="1 2">
    <name type="scientific">Mizuhopecten yessoensis</name>
    <name type="common">Japanese scallop</name>
    <name type="synonym">Patinopecten yessoensis</name>
    <dbReference type="NCBI Taxonomy" id="6573"/>
    <lineage>
        <taxon>Eukaryota</taxon>
        <taxon>Metazoa</taxon>
        <taxon>Spiralia</taxon>
        <taxon>Lophotrochozoa</taxon>
        <taxon>Mollusca</taxon>
        <taxon>Bivalvia</taxon>
        <taxon>Autobranchia</taxon>
        <taxon>Pteriomorphia</taxon>
        <taxon>Pectinida</taxon>
        <taxon>Pectinoidea</taxon>
        <taxon>Pectinidae</taxon>
        <taxon>Mizuhopecten</taxon>
    </lineage>
</organism>
<gene>
    <name evidence="1" type="ORF">KP79_PYT23146</name>
</gene>
<dbReference type="Proteomes" id="UP000242188">
    <property type="component" value="Unassembled WGS sequence"/>
</dbReference>
<proteinExistence type="predicted"/>
<evidence type="ECO:0000313" key="2">
    <source>
        <dbReference type="Proteomes" id="UP000242188"/>
    </source>
</evidence>
<dbReference type="AlphaFoldDB" id="A0A210Q497"/>
<dbReference type="SUPFAM" id="SSF48403">
    <property type="entry name" value="Ankyrin repeat"/>
    <property type="match status" value="1"/>
</dbReference>